<keyword evidence="4" id="KW-0029">Amino-acid transport</keyword>
<organism evidence="9 10">
    <name type="scientific">Symbiochloris irregularis</name>
    <dbReference type="NCBI Taxonomy" id="706552"/>
    <lineage>
        <taxon>Eukaryota</taxon>
        <taxon>Viridiplantae</taxon>
        <taxon>Chlorophyta</taxon>
        <taxon>core chlorophytes</taxon>
        <taxon>Trebouxiophyceae</taxon>
        <taxon>Trebouxiales</taxon>
        <taxon>Trebouxiaceae</taxon>
        <taxon>Symbiochloris</taxon>
    </lineage>
</organism>
<dbReference type="Proteomes" id="UP001465755">
    <property type="component" value="Unassembled WGS sequence"/>
</dbReference>
<dbReference type="EMBL" id="JALJOQ010000204">
    <property type="protein sequence ID" value="KAK9789597.1"/>
    <property type="molecule type" value="Genomic_DNA"/>
</dbReference>
<evidence type="ECO:0000256" key="5">
    <source>
        <dbReference type="ARBA" id="ARBA00022989"/>
    </source>
</evidence>
<evidence type="ECO:0000256" key="6">
    <source>
        <dbReference type="ARBA" id="ARBA00023136"/>
    </source>
</evidence>
<dbReference type="PANTHER" id="PTHR48017">
    <property type="entry name" value="OS05G0424000 PROTEIN-RELATED"/>
    <property type="match status" value="1"/>
</dbReference>
<reference evidence="9 10" key="1">
    <citation type="journal article" date="2024" name="Nat. Commun.">
        <title>Phylogenomics reveals the evolutionary origins of lichenization in chlorophyte algae.</title>
        <authorList>
            <person name="Puginier C."/>
            <person name="Libourel C."/>
            <person name="Otte J."/>
            <person name="Skaloud P."/>
            <person name="Haon M."/>
            <person name="Grisel S."/>
            <person name="Petersen M."/>
            <person name="Berrin J.G."/>
            <person name="Delaux P.M."/>
            <person name="Dal Grande F."/>
            <person name="Keller J."/>
        </authorList>
    </citation>
    <scope>NUCLEOTIDE SEQUENCE [LARGE SCALE GENOMIC DNA]</scope>
    <source>
        <strain evidence="9 10">SAG 2036</strain>
    </source>
</reference>
<dbReference type="Pfam" id="PF01490">
    <property type="entry name" value="Aa_trans"/>
    <property type="match status" value="1"/>
</dbReference>
<sequence length="209" mass="23295">MKNPEPKTPGGPPGRTYNPMMKGVYVAYAIVAYCYFTVSYTGYHSFGNTVEDNVLASLLATGHQGILAMANLFVVFHVIGSYQVFTMPVMDMIEVYCTKRSLSNKKWKMTPLRRFVYRNLYVIIIAAIACTIPFFGSLMGFIGALGTGPTTFWLPPLLWLKLKKPPITSWHFWASWICVFLGVLVTFVGSIGGLRNIIVNATGYQFYGG</sequence>
<feature type="transmembrane region" description="Helical" evidence="7">
    <location>
        <begin position="25"/>
        <end position="46"/>
    </location>
</feature>
<keyword evidence="6 7" id="KW-0472">Membrane</keyword>
<name>A0AAW1NM65_9CHLO</name>
<dbReference type="InterPro" id="IPR013057">
    <property type="entry name" value="AA_transpt_TM"/>
</dbReference>
<evidence type="ECO:0000256" key="3">
    <source>
        <dbReference type="ARBA" id="ARBA00022692"/>
    </source>
</evidence>
<comment type="subcellular location">
    <subcellularLocation>
        <location evidence="1">Membrane</location>
    </subcellularLocation>
</comment>
<gene>
    <name evidence="9" type="ORF">WJX73_007276</name>
</gene>
<feature type="transmembrane region" description="Helical" evidence="7">
    <location>
        <begin position="115"/>
        <end position="135"/>
    </location>
</feature>
<evidence type="ECO:0000259" key="8">
    <source>
        <dbReference type="Pfam" id="PF01490"/>
    </source>
</evidence>
<evidence type="ECO:0000313" key="9">
    <source>
        <dbReference type="EMBL" id="KAK9789597.1"/>
    </source>
</evidence>
<dbReference type="GO" id="GO:0016020">
    <property type="term" value="C:membrane"/>
    <property type="evidence" value="ECO:0007669"/>
    <property type="project" value="UniProtKB-SubCell"/>
</dbReference>
<dbReference type="GO" id="GO:0006865">
    <property type="term" value="P:amino acid transport"/>
    <property type="evidence" value="ECO:0007669"/>
    <property type="project" value="UniProtKB-KW"/>
</dbReference>
<evidence type="ECO:0000313" key="10">
    <source>
        <dbReference type="Proteomes" id="UP001465755"/>
    </source>
</evidence>
<feature type="domain" description="Amino acid transporter transmembrane" evidence="8">
    <location>
        <begin position="17"/>
        <end position="192"/>
    </location>
</feature>
<keyword evidence="2" id="KW-0813">Transport</keyword>
<accession>A0AAW1NM65</accession>
<evidence type="ECO:0000256" key="2">
    <source>
        <dbReference type="ARBA" id="ARBA00022448"/>
    </source>
</evidence>
<protein>
    <recommendedName>
        <fullName evidence="8">Amino acid transporter transmembrane domain-containing protein</fullName>
    </recommendedName>
</protein>
<evidence type="ECO:0000256" key="4">
    <source>
        <dbReference type="ARBA" id="ARBA00022970"/>
    </source>
</evidence>
<keyword evidence="3 7" id="KW-0812">Transmembrane</keyword>
<feature type="transmembrane region" description="Helical" evidence="7">
    <location>
        <begin position="172"/>
        <end position="194"/>
    </location>
</feature>
<feature type="transmembrane region" description="Helical" evidence="7">
    <location>
        <begin position="66"/>
        <end position="85"/>
    </location>
</feature>
<proteinExistence type="predicted"/>
<evidence type="ECO:0000256" key="7">
    <source>
        <dbReference type="SAM" id="Phobius"/>
    </source>
</evidence>
<keyword evidence="10" id="KW-1185">Reference proteome</keyword>
<comment type="caution">
    <text evidence="9">The sequence shown here is derived from an EMBL/GenBank/DDBJ whole genome shotgun (WGS) entry which is preliminary data.</text>
</comment>
<evidence type="ECO:0000256" key="1">
    <source>
        <dbReference type="ARBA" id="ARBA00004370"/>
    </source>
</evidence>
<keyword evidence="5 7" id="KW-1133">Transmembrane helix</keyword>
<dbReference type="AlphaFoldDB" id="A0AAW1NM65"/>